<dbReference type="GO" id="GO:0006952">
    <property type="term" value="P:defense response"/>
    <property type="evidence" value="ECO:0007669"/>
    <property type="project" value="UniProtKB-KW"/>
</dbReference>
<evidence type="ECO:0000256" key="4">
    <source>
        <dbReference type="ARBA" id="ARBA00022821"/>
    </source>
</evidence>
<dbReference type="InterPro" id="IPR041118">
    <property type="entry name" value="Rx_N"/>
</dbReference>
<evidence type="ECO:0000256" key="1">
    <source>
        <dbReference type="ARBA" id="ARBA00022614"/>
    </source>
</evidence>
<keyword evidence="3" id="KW-0547">Nucleotide-binding</keyword>
<dbReference type="Pfam" id="PF18052">
    <property type="entry name" value="Rx_N"/>
    <property type="match status" value="1"/>
</dbReference>
<evidence type="ECO:0000313" key="7">
    <source>
        <dbReference type="EMBL" id="RYR25226.1"/>
    </source>
</evidence>
<proteinExistence type="predicted"/>
<dbReference type="GO" id="GO:0000166">
    <property type="term" value="F:nucleotide binding"/>
    <property type="evidence" value="ECO:0007669"/>
    <property type="project" value="UniProtKB-KW"/>
</dbReference>
<protein>
    <submittedName>
        <fullName evidence="7">Uncharacterized protein</fullName>
    </submittedName>
</protein>
<keyword evidence="2" id="KW-0677">Repeat</keyword>
<keyword evidence="8" id="KW-1185">Reference proteome</keyword>
<dbReference type="Proteomes" id="UP000289738">
    <property type="component" value="Chromosome B02"/>
</dbReference>
<dbReference type="InterPro" id="IPR003591">
    <property type="entry name" value="Leu-rich_rpt_typical-subtyp"/>
</dbReference>
<accession>A0A445AFN2</accession>
<dbReference type="SMART" id="SM00369">
    <property type="entry name" value="LRR_TYP"/>
    <property type="match status" value="3"/>
</dbReference>
<feature type="domain" description="R13L1/DRL21-like LRR repeat region" evidence="6">
    <location>
        <begin position="366"/>
        <end position="488"/>
    </location>
</feature>
<reference evidence="7 8" key="1">
    <citation type="submission" date="2019-01" db="EMBL/GenBank/DDBJ databases">
        <title>Sequencing of cultivated peanut Arachis hypogaea provides insights into genome evolution and oil improvement.</title>
        <authorList>
            <person name="Chen X."/>
        </authorList>
    </citation>
    <scope>NUCLEOTIDE SEQUENCE [LARGE SCALE GENOMIC DNA]</scope>
    <source>
        <strain evidence="8">cv. Fuhuasheng</strain>
        <tissue evidence="7">Leaves</tissue>
    </source>
</reference>
<keyword evidence="1" id="KW-0433">Leucine-rich repeat</keyword>
<evidence type="ECO:0000256" key="2">
    <source>
        <dbReference type="ARBA" id="ARBA00022737"/>
    </source>
</evidence>
<evidence type="ECO:0000259" key="6">
    <source>
        <dbReference type="Pfam" id="PF25019"/>
    </source>
</evidence>
<organism evidence="7 8">
    <name type="scientific">Arachis hypogaea</name>
    <name type="common">Peanut</name>
    <dbReference type="NCBI Taxonomy" id="3818"/>
    <lineage>
        <taxon>Eukaryota</taxon>
        <taxon>Viridiplantae</taxon>
        <taxon>Streptophyta</taxon>
        <taxon>Embryophyta</taxon>
        <taxon>Tracheophyta</taxon>
        <taxon>Spermatophyta</taxon>
        <taxon>Magnoliopsida</taxon>
        <taxon>eudicotyledons</taxon>
        <taxon>Gunneridae</taxon>
        <taxon>Pentapetalae</taxon>
        <taxon>rosids</taxon>
        <taxon>fabids</taxon>
        <taxon>Fabales</taxon>
        <taxon>Fabaceae</taxon>
        <taxon>Papilionoideae</taxon>
        <taxon>50 kb inversion clade</taxon>
        <taxon>dalbergioids sensu lato</taxon>
        <taxon>Dalbergieae</taxon>
        <taxon>Pterocarpus clade</taxon>
        <taxon>Arachis</taxon>
    </lineage>
</organism>
<dbReference type="SUPFAM" id="SSF52058">
    <property type="entry name" value="L domain-like"/>
    <property type="match status" value="2"/>
</dbReference>
<evidence type="ECO:0000313" key="8">
    <source>
        <dbReference type="Proteomes" id="UP000289738"/>
    </source>
</evidence>
<dbReference type="PANTHER" id="PTHR47186:SF42">
    <property type="entry name" value="DISEASE RESISTANCE RPP13-LIKE PROTEIN 1"/>
    <property type="match status" value="1"/>
</dbReference>
<dbReference type="InterPro" id="IPR056789">
    <property type="entry name" value="LRR_R13L1-DRL21"/>
</dbReference>
<dbReference type="EMBL" id="SDMP01000012">
    <property type="protein sequence ID" value="RYR25226.1"/>
    <property type="molecule type" value="Genomic_DNA"/>
</dbReference>
<evidence type="ECO:0000259" key="5">
    <source>
        <dbReference type="Pfam" id="PF18052"/>
    </source>
</evidence>
<comment type="caution">
    <text evidence="7">The sequence shown here is derived from an EMBL/GenBank/DDBJ whole genome shotgun (WGS) entry which is preliminary data.</text>
</comment>
<dbReference type="Pfam" id="PF25019">
    <property type="entry name" value="LRR_R13L1-DRL21"/>
    <property type="match status" value="1"/>
</dbReference>
<sequence length="888" mass="100428">MAAKFEGGAYLSSFVDAVLNRLSSVNSTPIASKLADQKLLQRMKASLRAVRCVLDNAEQKQIKDQEVKKWLVDLQDSLYMADDLLDELSTKAAIATPIQTDPGNSSSWTHYVDSILEDSDDAEMGIVNSMQDIVHKLESLVEEKDDLGLKQESFFQSSSTDNSFYVIHDIMHDLATIYAGEFYFRAEKFEENNRISNKTRHLLHNSRGNYPFSQLVAACGRVKDVRTFLEINLDDDDHPFNMENAPHIFSSQLKCLRILSFNTFPLYSLPNSIGELIHLRYLDLSYTCIQTLPEELCNLYNLQTLKLKKCRWLMKLPNNMQDLVNLRHLDIEGAGLEEMPKGISKMRDLQFLSDFVVGKHAENNGIKELGALANIHETLHICQLENVIDGDQALEARMAEKKNIRSLYLTWSSDNHTADSQDIINNLRPHTNLRELSINEYMGQTFPNWLGHSSFRNMTKIYLKCCSNCIEIPSLGQLPSLKHLQLSEFNKLTRVGAEFNKHVESSSCGTPFPMLETLCFSDMYCWEEWLSVSSEFELDAFPRLRVLTMRNCPLLRGDLPSQLPALKSLRISQCAQLAFTLPRADAMLKLSVEGPHQVEAVFEAIARKQLNCLQSLRISRCYSSISFPGACLPSSLQNLEILGCPYLEFPMSQKPHESLQSVSIFDSCFSLVSFPLGSFPNLTALTISSCKNMRSLEESYPTAASTSSLRSLSIKSCPSLVSFKMVAPHLEDLFLSDCSEIESFPEGGLPPNLKMLDIQSCKKLVTYLASMDLRDHCLTHLDIEHPYDNINSFPMDGCLPSSLETLYLRCFPSLEILDCKGLYHLQELWIDHCPNLQDVAGKSFPASLSILKLYGDSLLKKCWQMKDPLILSKMSHVRNINDDGLWIS</sequence>
<keyword evidence="4" id="KW-0611">Plant defense</keyword>
<dbReference type="Gene3D" id="1.20.5.4130">
    <property type="match status" value="1"/>
</dbReference>
<dbReference type="PANTHER" id="PTHR47186">
    <property type="entry name" value="LEUCINE-RICH REPEAT-CONTAINING PROTEIN 57"/>
    <property type="match status" value="1"/>
</dbReference>
<gene>
    <name evidence="7" type="ORF">Ahy_B02g058875</name>
</gene>
<dbReference type="InterPro" id="IPR032675">
    <property type="entry name" value="LRR_dom_sf"/>
</dbReference>
<name>A0A445AFN2_ARAHY</name>
<dbReference type="STRING" id="3818.A0A445AFN2"/>
<evidence type="ECO:0000256" key="3">
    <source>
        <dbReference type="ARBA" id="ARBA00022741"/>
    </source>
</evidence>
<feature type="domain" description="Disease resistance N-terminal" evidence="5">
    <location>
        <begin position="14"/>
        <end position="93"/>
    </location>
</feature>
<dbReference type="AlphaFoldDB" id="A0A445AFN2"/>
<dbReference type="Gene3D" id="3.80.10.10">
    <property type="entry name" value="Ribonuclease Inhibitor"/>
    <property type="match status" value="3"/>
</dbReference>